<gene>
    <name evidence="1" type="ORF">RchiOBHm_Chr7g0189741</name>
</gene>
<protein>
    <submittedName>
        <fullName evidence="1">Uncharacterized protein</fullName>
    </submittedName>
</protein>
<sequence length="61" mass="6897">MCTDSFYISYCLFGVNNACVTFDFAPWRVALSGYPLVHTGFDPLVQHKIDNRLVAIFVIPL</sequence>
<dbReference type="EMBL" id="PDCK01000045">
    <property type="protein sequence ID" value="PRQ16947.1"/>
    <property type="molecule type" value="Genomic_DNA"/>
</dbReference>
<dbReference type="Gramene" id="PRQ16947">
    <property type="protein sequence ID" value="PRQ16947"/>
    <property type="gene ID" value="RchiOBHm_Chr7g0189741"/>
</dbReference>
<organism evidence="1 2">
    <name type="scientific">Rosa chinensis</name>
    <name type="common">China rose</name>
    <dbReference type="NCBI Taxonomy" id="74649"/>
    <lineage>
        <taxon>Eukaryota</taxon>
        <taxon>Viridiplantae</taxon>
        <taxon>Streptophyta</taxon>
        <taxon>Embryophyta</taxon>
        <taxon>Tracheophyta</taxon>
        <taxon>Spermatophyta</taxon>
        <taxon>Magnoliopsida</taxon>
        <taxon>eudicotyledons</taxon>
        <taxon>Gunneridae</taxon>
        <taxon>Pentapetalae</taxon>
        <taxon>rosids</taxon>
        <taxon>fabids</taxon>
        <taxon>Rosales</taxon>
        <taxon>Rosaceae</taxon>
        <taxon>Rosoideae</taxon>
        <taxon>Rosoideae incertae sedis</taxon>
        <taxon>Rosa</taxon>
    </lineage>
</organism>
<dbReference type="AlphaFoldDB" id="A0A2P6P4T4"/>
<name>A0A2P6P4T4_ROSCH</name>
<proteinExistence type="predicted"/>
<keyword evidence="2" id="KW-1185">Reference proteome</keyword>
<evidence type="ECO:0000313" key="1">
    <source>
        <dbReference type="EMBL" id="PRQ16947.1"/>
    </source>
</evidence>
<accession>A0A2P6P4T4</accession>
<evidence type="ECO:0000313" key="2">
    <source>
        <dbReference type="Proteomes" id="UP000238479"/>
    </source>
</evidence>
<reference evidence="1 2" key="1">
    <citation type="journal article" date="2018" name="Nat. Genet.">
        <title>The Rosa genome provides new insights in the design of modern roses.</title>
        <authorList>
            <person name="Bendahmane M."/>
        </authorList>
    </citation>
    <scope>NUCLEOTIDE SEQUENCE [LARGE SCALE GENOMIC DNA]</scope>
    <source>
        <strain evidence="2">cv. Old Blush</strain>
    </source>
</reference>
<comment type="caution">
    <text evidence="1">The sequence shown here is derived from an EMBL/GenBank/DDBJ whole genome shotgun (WGS) entry which is preliminary data.</text>
</comment>
<dbReference type="Proteomes" id="UP000238479">
    <property type="component" value="Chromosome 7"/>
</dbReference>